<keyword evidence="2" id="KW-1185">Reference proteome</keyword>
<accession>A0A0F0CPW0</accession>
<comment type="caution">
    <text evidence="1">The sequence shown here is derived from an EMBL/GenBank/DDBJ whole genome shotgun (WGS) entry which is preliminary data.</text>
</comment>
<reference evidence="1 2" key="1">
    <citation type="submission" date="2015-02" db="EMBL/GenBank/DDBJ databases">
        <title>Single-cell genomics of uncultivated deep-branching MTB reveals a conserved set of magnetosome genes.</title>
        <authorList>
            <person name="Kolinko S."/>
            <person name="Richter M."/>
            <person name="Glockner F.O."/>
            <person name="Brachmann A."/>
            <person name="Schuler D."/>
        </authorList>
    </citation>
    <scope>NUCLEOTIDE SEQUENCE [LARGE SCALE GENOMIC DNA]</scope>
    <source>
        <strain evidence="1">SKK-01</strain>
    </source>
</reference>
<proteinExistence type="predicted"/>
<name>A0A0F0CPW0_9BACT</name>
<protein>
    <submittedName>
        <fullName evidence="1">Uncharacterized protein</fullName>
    </submittedName>
</protein>
<dbReference type="Proteomes" id="UP000033428">
    <property type="component" value="Unassembled WGS sequence"/>
</dbReference>
<sequence length="40" mass="4488">MSFPEKIIYSPSSVTLLFIHVENAKSLTPGSKFESLFIKT</sequence>
<organism evidence="1 2">
    <name type="scientific">Candidatus Omnitrophus magneticus</name>
    <dbReference type="NCBI Taxonomy" id="1609969"/>
    <lineage>
        <taxon>Bacteria</taxon>
        <taxon>Pseudomonadati</taxon>
        <taxon>Candidatus Omnitrophota</taxon>
        <taxon>Candidatus Omnitrophus</taxon>
    </lineage>
</organism>
<dbReference type="AlphaFoldDB" id="A0A0F0CPW0"/>
<evidence type="ECO:0000313" key="1">
    <source>
        <dbReference type="EMBL" id="KJJ85363.1"/>
    </source>
</evidence>
<gene>
    <name evidence="1" type="ORF">OMAG_000762</name>
</gene>
<evidence type="ECO:0000313" key="2">
    <source>
        <dbReference type="Proteomes" id="UP000033428"/>
    </source>
</evidence>
<dbReference type="EMBL" id="JYNY01000173">
    <property type="protein sequence ID" value="KJJ85363.1"/>
    <property type="molecule type" value="Genomic_DNA"/>
</dbReference>